<reference evidence="2 3" key="1">
    <citation type="submission" date="2016-04" db="EMBL/GenBank/DDBJ databases">
        <title>Chloroflexus islandicus sp. nov., a thermophilic filamentous anoxygenic phototrophic bacterium from geyser Strokkur (Iceland).</title>
        <authorList>
            <person name="Gaisin V.A."/>
            <person name="Kalashnikov A.M."/>
            <person name="Sukhacheva M.V."/>
            <person name="Grouzdev D.S."/>
            <person name="Ivanov T.M."/>
            <person name="Kuznetsov B."/>
            <person name="Gorlenko V.M."/>
        </authorList>
    </citation>
    <scope>NUCLEOTIDE SEQUENCE [LARGE SCALE GENOMIC DNA]</scope>
    <source>
        <strain evidence="3">isl-2</strain>
    </source>
</reference>
<dbReference type="AlphaFoldDB" id="A0A178MJS3"/>
<name>A0A178MJS3_9CHLR</name>
<dbReference type="Proteomes" id="UP000078287">
    <property type="component" value="Unassembled WGS sequence"/>
</dbReference>
<dbReference type="STRING" id="1707952.A6A03_08680"/>
<dbReference type="OrthoDB" id="9801538at2"/>
<evidence type="ECO:0000313" key="2">
    <source>
        <dbReference type="EMBL" id="OAN48254.1"/>
    </source>
</evidence>
<keyword evidence="3" id="KW-1185">Reference proteome</keyword>
<keyword evidence="2" id="KW-0489">Methyltransferase</keyword>
<accession>A0A178MJS3</accession>
<gene>
    <name evidence="2" type="ORF">A6A03_08680</name>
</gene>
<dbReference type="Gene3D" id="3.40.50.150">
    <property type="entry name" value="Vaccinia Virus protein VP39"/>
    <property type="match status" value="1"/>
</dbReference>
<evidence type="ECO:0000313" key="3">
    <source>
        <dbReference type="Proteomes" id="UP000078287"/>
    </source>
</evidence>
<dbReference type="EMBL" id="LWQS01000033">
    <property type="protein sequence ID" value="OAN48254.1"/>
    <property type="molecule type" value="Genomic_DNA"/>
</dbReference>
<sequence>MPDYLRPHLMTLPIHRAMIRSVEARLFAELAPDLPEPIIDIGSGDGTFVQIALPGKQIVGIDPRVSDTREAAQRQVYAGLCVADGAALPFGDATFASAISNCVLEHVVPLDQTLREIARVVQPGGLFVASVVGDRFPRELLGTWLLNRLGLNGNWYGAWFNRIAYHYNTLSRAEWSARFGQAGFTVEVCRPYISDAALKLFDISHYYGAPSLITRALTGRWLLAPPFTPNLLWEPILRRIYEAPAPDDGACYFFVLRRRYD</sequence>
<dbReference type="Pfam" id="PF08241">
    <property type="entry name" value="Methyltransf_11"/>
    <property type="match status" value="1"/>
</dbReference>
<dbReference type="RefSeq" id="WP_066783221.1">
    <property type="nucleotide sequence ID" value="NZ_LWQS01000033.1"/>
</dbReference>
<keyword evidence="2" id="KW-0808">Transferase</keyword>
<dbReference type="GO" id="GO:0008757">
    <property type="term" value="F:S-adenosylmethionine-dependent methyltransferase activity"/>
    <property type="evidence" value="ECO:0007669"/>
    <property type="project" value="InterPro"/>
</dbReference>
<comment type="caution">
    <text evidence="2">The sequence shown here is derived from an EMBL/GenBank/DDBJ whole genome shotgun (WGS) entry which is preliminary data.</text>
</comment>
<protein>
    <submittedName>
        <fullName evidence="2">Methyltransferase type 11</fullName>
    </submittedName>
</protein>
<evidence type="ECO:0000259" key="1">
    <source>
        <dbReference type="Pfam" id="PF08241"/>
    </source>
</evidence>
<dbReference type="SUPFAM" id="SSF53335">
    <property type="entry name" value="S-adenosyl-L-methionine-dependent methyltransferases"/>
    <property type="match status" value="1"/>
</dbReference>
<feature type="domain" description="Methyltransferase type 11" evidence="1">
    <location>
        <begin position="39"/>
        <end position="128"/>
    </location>
</feature>
<dbReference type="InterPro" id="IPR013216">
    <property type="entry name" value="Methyltransf_11"/>
</dbReference>
<dbReference type="InterPro" id="IPR029063">
    <property type="entry name" value="SAM-dependent_MTases_sf"/>
</dbReference>
<dbReference type="GO" id="GO:0032259">
    <property type="term" value="P:methylation"/>
    <property type="evidence" value="ECO:0007669"/>
    <property type="project" value="UniProtKB-KW"/>
</dbReference>
<organism evidence="2 3">
    <name type="scientific">Chloroflexus islandicus</name>
    <dbReference type="NCBI Taxonomy" id="1707952"/>
    <lineage>
        <taxon>Bacteria</taxon>
        <taxon>Bacillati</taxon>
        <taxon>Chloroflexota</taxon>
        <taxon>Chloroflexia</taxon>
        <taxon>Chloroflexales</taxon>
        <taxon>Chloroflexineae</taxon>
        <taxon>Chloroflexaceae</taxon>
        <taxon>Chloroflexus</taxon>
    </lineage>
</organism>
<dbReference type="CDD" id="cd02440">
    <property type="entry name" value="AdoMet_MTases"/>
    <property type="match status" value="1"/>
</dbReference>
<proteinExistence type="predicted"/>